<dbReference type="STRING" id="1685378.AVO44_20445"/>
<dbReference type="PROSITE" id="PS50977">
    <property type="entry name" value="HTH_TETR_2"/>
    <property type="match status" value="1"/>
</dbReference>
<evidence type="ECO:0000256" key="2">
    <source>
        <dbReference type="PROSITE-ProRule" id="PRU00335"/>
    </source>
</evidence>
<gene>
    <name evidence="4" type="ORF">AVO44_20445</name>
</gene>
<dbReference type="SUPFAM" id="SSF46689">
    <property type="entry name" value="Homeodomain-like"/>
    <property type="match status" value="1"/>
</dbReference>
<evidence type="ECO:0000313" key="5">
    <source>
        <dbReference type="Proteomes" id="UP000053690"/>
    </source>
</evidence>
<dbReference type="InterPro" id="IPR009057">
    <property type="entry name" value="Homeodomain-like_sf"/>
</dbReference>
<evidence type="ECO:0000313" key="4">
    <source>
        <dbReference type="EMBL" id="KUJ71724.1"/>
    </source>
</evidence>
<proteinExistence type="predicted"/>
<keyword evidence="1 2" id="KW-0238">DNA-binding</keyword>
<reference evidence="5" key="1">
    <citation type="submission" date="2015-12" db="EMBL/GenBank/DDBJ databases">
        <authorList>
            <person name="Zhang G."/>
            <person name="Stingl U."/>
        </authorList>
    </citation>
    <scope>NUCLEOTIDE SEQUENCE [LARGE SCALE GENOMIC DNA]</scope>
    <source>
        <strain evidence="5">ZGT108</strain>
    </source>
</reference>
<evidence type="ECO:0000259" key="3">
    <source>
        <dbReference type="PROSITE" id="PS50977"/>
    </source>
</evidence>
<feature type="domain" description="HTH tetR-type" evidence="3">
    <location>
        <begin position="13"/>
        <end position="73"/>
    </location>
</feature>
<dbReference type="Gene3D" id="1.10.357.10">
    <property type="entry name" value="Tetracycline Repressor, domain 2"/>
    <property type="match status" value="1"/>
</dbReference>
<protein>
    <recommendedName>
        <fullName evidence="3">HTH tetR-type domain-containing protein</fullName>
    </recommendedName>
</protein>
<dbReference type="Proteomes" id="UP000053690">
    <property type="component" value="Unassembled WGS sequence"/>
</dbReference>
<feature type="DNA-binding region" description="H-T-H motif" evidence="2">
    <location>
        <begin position="36"/>
        <end position="55"/>
    </location>
</feature>
<sequence length="189" mass="21489">MSETVTRASPKNAATKKDWILLAYKVLNEGGVSAIKVVPMAKRLNLTSGSFYWHFKNVRELLDEVLRYWEQELTDKVIAQAKTFGGPPEDRILLLMKKVIEEDAALPDHAVSVWANTDEKVKESYQRTIGKRFQFAAWMFEQAGFSKEEAKARGRLMVTSLMGDSSTGLKAQGDWEKVIEREHAILVRK</sequence>
<evidence type="ECO:0000256" key="1">
    <source>
        <dbReference type="ARBA" id="ARBA00023125"/>
    </source>
</evidence>
<dbReference type="Pfam" id="PF00440">
    <property type="entry name" value="TetR_N"/>
    <property type="match status" value="1"/>
</dbReference>
<organism evidence="4 5">
    <name type="scientific">Ruegeria profundi</name>
    <dbReference type="NCBI Taxonomy" id="1685378"/>
    <lineage>
        <taxon>Bacteria</taxon>
        <taxon>Pseudomonadati</taxon>
        <taxon>Pseudomonadota</taxon>
        <taxon>Alphaproteobacteria</taxon>
        <taxon>Rhodobacterales</taxon>
        <taxon>Roseobacteraceae</taxon>
        <taxon>Ruegeria</taxon>
    </lineage>
</organism>
<dbReference type="GO" id="GO:0003677">
    <property type="term" value="F:DNA binding"/>
    <property type="evidence" value="ECO:0007669"/>
    <property type="project" value="UniProtKB-UniRule"/>
</dbReference>
<name>A0A0X3T7H8_9RHOB</name>
<dbReference type="EMBL" id="LQBP01000025">
    <property type="protein sequence ID" value="KUJ71724.1"/>
    <property type="molecule type" value="Genomic_DNA"/>
</dbReference>
<comment type="caution">
    <text evidence="4">The sequence shown here is derived from an EMBL/GenBank/DDBJ whole genome shotgun (WGS) entry which is preliminary data.</text>
</comment>
<dbReference type="OrthoDB" id="3218408at2"/>
<dbReference type="InterPro" id="IPR001647">
    <property type="entry name" value="HTH_TetR"/>
</dbReference>
<dbReference type="AlphaFoldDB" id="A0A0X3T7H8"/>
<keyword evidence="5" id="KW-1185">Reference proteome</keyword>
<dbReference type="RefSeq" id="WP_068341328.1">
    <property type="nucleotide sequence ID" value="NZ_LQBP01000025.1"/>
</dbReference>
<accession>A0A0X3T7H8</accession>